<gene>
    <name evidence="5" type="ORF">M5X19_19095</name>
</gene>
<accession>A0ABT4GFM9</accession>
<dbReference type="InterPro" id="IPR000182">
    <property type="entry name" value="GNAT_dom"/>
</dbReference>
<keyword evidence="6" id="KW-1185">Reference proteome</keyword>
<comment type="caution">
    <text evidence="5">The sequence shown here is derived from an EMBL/GenBank/DDBJ whole genome shotgun (WGS) entry which is preliminary data.</text>
</comment>
<name>A0ABT4GFM9_9BACL</name>
<evidence type="ECO:0000259" key="4">
    <source>
        <dbReference type="PROSITE" id="PS51186"/>
    </source>
</evidence>
<dbReference type="SUPFAM" id="SSF55729">
    <property type="entry name" value="Acyl-CoA N-acyltransferases (Nat)"/>
    <property type="match status" value="1"/>
</dbReference>
<keyword evidence="2" id="KW-0012">Acyltransferase</keyword>
<evidence type="ECO:0000256" key="2">
    <source>
        <dbReference type="ARBA" id="ARBA00023315"/>
    </source>
</evidence>
<sequence length="181" mass="20579">MIRTGERLYIRSFEMGDSEALLALMLRNRQLFEQVVPTRLESFYTLDHQTSSIELWQQADKEGRRHSFGIFLKGTDELIGDASLFEIIRGPLQKATLGYCLDAAYNGKGYMTEAIHLVLDYAFGEAGLHRIEAGAMPHNTGSIRVLEKVGFRQEGLARENVKIQGVWRDHVMFAILESDTR</sequence>
<dbReference type="RefSeq" id="WP_029197419.1">
    <property type="nucleotide sequence ID" value="NZ_JAMDMW010000186.1"/>
</dbReference>
<comment type="similarity">
    <text evidence="3">Belongs to the acetyltransferase family. RimJ subfamily.</text>
</comment>
<reference evidence="5 6" key="1">
    <citation type="submission" date="2022-05" db="EMBL/GenBank/DDBJ databases">
        <title>Genome Sequencing of Bee-Associated Microbes.</title>
        <authorList>
            <person name="Dunlap C."/>
        </authorList>
    </citation>
    <scope>NUCLEOTIDE SEQUENCE [LARGE SCALE GENOMIC DNA]</scope>
    <source>
        <strain evidence="5 6">NRRL B-14421</strain>
    </source>
</reference>
<proteinExistence type="inferred from homology"/>
<evidence type="ECO:0000313" key="5">
    <source>
        <dbReference type="EMBL" id="MCY9694990.1"/>
    </source>
</evidence>
<dbReference type="PANTHER" id="PTHR43792:SF8">
    <property type="entry name" value="[RIBOSOMAL PROTEIN US5]-ALANINE N-ACETYLTRANSFERASE"/>
    <property type="match status" value="1"/>
</dbReference>
<dbReference type="Gene3D" id="3.40.630.30">
    <property type="match status" value="1"/>
</dbReference>
<evidence type="ECO:0000256" key="1">
    <source>
        <dbReference type="ARBA" id="ARBA00022679"/>
    </source>
</evidence>
<keyword evidence="1" id="KW-0808">Transferase</keyword>
<dbReference type="EMBL" id="JAMDMX010000058">
    <property type="protein sequence ID" value="MCY9694990.1"/>
    <property type="molecule type" value="Genomic_DNA"/>
</dbReference>
<evidence type="ECO:0000256" key="3">
    <source>
        <dbReference type="ARBA" id="ARBA00038502"/>
    </source>
</evidence>
<dbReference type="Pfam" id="PF13302">
    <property type="entry name" value="Acetyltransf_3"/>
    <property type="match status" value="1"/>
</dbReference>
<dbReference type="PROSITE" id="PS51186">
    <property type="entry name" value="GNAT"/>
    <property type="match status" value="1"/>
</dbReference>
<dbReference type="InterPro" id="IPR051531">
    <property type="entry name" value="N-acetyltransferase"/>
</dbReference>
<organism evidence="5 6">
    <name type="scientific">Paenibacillus alginolyticus</name>
    <dbReference type="NCBI Taxonomy" id="59839"/>
    <lineage>
        <taxon>Bacteria</taxon>
        <taxon>Bacillati</taxon>
        <taxon>Bacillota</taxon>
        <taxon>Bacilli</taxon>
        <taxon>Bacillales</taxon>
        <taxon>Paenibacillaceae</taxon>
        <taxon>Paenibacillus</taxon>
    </lineage>
</organism>
<evidence type="ECO:0000313" key="6">
    <source>
        <dbReference type="Proteomes" id="UP001527099"/>
    </source>
</evidence>
<protein>
    <submittedName>
        <fullName evidence="5">GNAT family N-acetyltransferase</fullName>
    </submittedName>
</protein>
<dbReference type="Proteomes" id="UP001527099">
    <property type="component" value="Unassembled WGS sequence"/>
</dbReference>
<dbReference type="PANTHER" id="PTHR43792">
    <property type="entry name" value="GNAT FAMILY, PUTATIVE (AFU_ORTHOLOGUE AFUA_3G00765)-RELATED-RELATED"/>
    <property type="match status" value="1"/>
</dbReference>
<feature type="domain" description="N-acetyltransferase" evidence="4">
    <location>
        <begin position="30"/>
        <end position="181"/>
    </location>
</feature>
<dbReference type="InterPro" id="IPR016181">
    <property type="entry name" value="Acyl_CoA_acyltransferase"/>
</dbReference>